<proteinExistence type="predicted"/>
<dbReference type="Proteomes" id="UP000278288">
    <property type="component" value="Chromosome"/>
</dbReference>
<organism evidence="1 2">
    <name type="scientific">Chryseobacterium nakagawai</name>
    <dbReference type="NCBI Taxonomy" id="1241982"/>
    <lineage>
        <taxon>Bacteria</taxon>
        <taxon>Pseudomonadati</taxon>
        <taxon>Bacteroidota</taxon>
        <taxon>Flavobacteriia</taxon>
        <taxon>Flavobacteriales</taxon>
        <taxon>Weeksellaceae</taxon>
        <taxon>Chryseobacterium group</taxon>
        <taxon>Chryseobacterium</taxon>
    </lineage>
</organism>
<dbReference type="AlphaFoldDB" id="A0AAD1DSK3"/>
<sequence>MQHQLLNSILIIINIELIKKETLDHYISEGKENYYRDRVEILKEDLKEDFRKWKESNPQKQFSDYKNKCIEEMKTGMQFLGEILYIGLSLTALGEIEEKND</sequence>
<evidence type="ECO:0000313" key="2">
    <source>
        <dbReference type="Proteomes" id="UP000278288"/>
    </source>
</evidence>
<reference evidence="1 2" key="1">
    <citation type="submission" date="2018-11" db="EMBL/GenBank/DDBJ databases">
        <title>Proposal to divide the Flavobacteriaceae and reorganize its genera based on Amino Acid Identity values calculated from whole genome sequences.</title>
        <authorList>
            <person name="Nicholson A.C."/>
            <person name="Gulvik C.A."/>
            <person name="Whitney A.M."/>
            <person name="Humrighouse B.W."/>
            <person name="Bell M."/>
            <person name="Holmes B."/>
            <person name="Steigerwalt A.G."/>
            <person name="Villarma A."/>
            <person name="Sheth M."/>
            <person name="Batra D."/>
            <person name="Pryor J."/>
            <person name="Bernardet J.-F."/>
            <person name="Hugo C."/>
            <person name="Kampfer P."/>
            <person name="Newman J."/>
            <person name="McQuiston J.R."/>
        </authorList>
    </citation>
    <scope>NUCLEOTIDE SEQUENCE [LARGE SCALE GENOMIC DNA]</scope>
    <source>
        <strain evidence="1 2">G0041</strain>
    </source>
</reference>
<accession>A0AAD1DSK3</accession>
<evidence type="ECO:0000313" key="1">
    <source>
        <dbReference type="EMBL" id="AZA93018.1"/>
    </source>
</evidence>
<gene>
    <name evidence="1" type="ORF">EG343_21650</name>
</gene>
<dbReference type="EMBL" id="CP033923">
    <property type="protein sequence ID" value="AZA93018.1"/>
    <property type="molecule type" value="Genomic_DNA"/>
</dbReference>
<dbReference type="RefSeq" id="WP_123859704.1">
    <property type="nucleotide sequence ID" value="NZ_CP033923.1"/>
</dbReference>
<protein>
    <submittedName>
        <fullName evidence="1">Uncharacterized protein</fullName>
    </submittedName>
</protein>
<dbReference type="KEGG" id="cnk:EG343_21650"/>
<keyword evidence="2" id="KW-1185">Reference proteome</keyword>
<name>A0AAD1DSK3_CHRNA</name>